<reference evidence="1 2" key="1">
    <citation type="journal article" date="2019" name="Commun. Biol.">
        <title>The bagworm genome reveals a unique fibroin gene that provides high tensile strength.</title>
        <authorList>
            <person name="Kono N."/>
            <person name="Nakamura H."/>
            <person name="Ohtoshi R."/>
            <person name="Tomita M."/>
            <person name="Numata K."/>
            <person name="Arakawa K."/>
        </authorList>
    </citation>
    <scope>NUCLEOTIDE SEQUENCE [LARGE SCALE GENOMIC DNA]</scope>
</reference>
<protein>
    <submittedName>
        <fullName evidence="1">Uncharacterized protein</fullName>
    </submittedName>
</protein>
<dbReference type="Proteomes" id="UP000299102">
    <property type="component" value="Unassembled WGS sequence"/>
</dbReference>
<evidence type="ECO:0000313" key="1">
    <source>
        <dbReference type="EMBL" id="GBP46557.1"/>
    </source>
</evidence>
<keyword evidence="2" id="KW-1185">Reference proteome</keyword>
<gene>
    <name evidence="1" type="ORF">EVAR_21713_1</name>
</gene>
<dbReference type="AlphaFoldDB" id="A0A4C1W8V7"/>
<proteinExistence type="predicted"/>
<accession>A0A4C1W8V7</accession>
<sequence>MKPGAFGQKPMLLTTELPPLAPHEIALHLHKSKRIEMHPYELGSRQCGQWLRRADTVAPLFFIPVADPTFLSLSRGAAVKGCRPDG</sequence>
<organism evidence="1 2">
    <name type="scientific">Eumeta variegata</name>
    <name type="common">Bagworm moth</name>
    <name type="synonym">Eumeta japonica</name>
    <dbReference type="NCBI Taxonomy" id="151549"/>
    <lineage>
        <taxon>Eukaryota</taxon>
        <taxon>Metazoa</taxon>
        <taxon>Ecdysozoa</taxon>
        <taxon>Arthropoda</taxon>
        <taxon>Hexapoda</taxon>
        <taxon>Insecta</taxon>
        <taxon>Pterygota</taxon>
        <taxon>Neoptera</taxon>
        <taxon>Endopterygota</taxon>
        <taxon>Lepidoptera</taxon>
        <taxon>Glossata</taxon>
        <taxon>Ditrysia</taxon>
        <taxon>Tineoidea</taxon>
        <taxon>Psychidae</taxon>
        <taxon>Oiketicinae</taxon>
        <taxon>Eumeta</taxon>
    </lineage>
</organism>
<name>A0A4C1W8V7_EUMVA</name>
<comment type="caution">
    <text evidence="1">The sequence shown here is derived from an EMBL/GenBank/DDBJ whole genome shotgun (WGS) entry which is preliminary data.</text>
</comment>
<dbReference type="EMBL" id="BGZK01000486">
    <property type="protein sequence ID" value="GBP46557.1"/>
    <property type="molecule type" value="Genomic_DNA"/>
</dbReference>
<evidence type="ECO:0000313" key="2">
    <source>
        <dbReference type="Proteomes" id="UP000299102"/>
    </source>
</evidence>